<name>A0ABP9AHW1_9MICO</name>
<dbReference type="InterPro" id="IPR029753">
    <property type="entry name" value="D-isomer_DH_CS"/>
</dbReference>
<comment type="caution">
    <text evidence="7">The sequence shown here is derived from an EMBL/GenBank/DDBJ whole genome shotgun (WGS) entry which is preliminary data.</text>
</comment>
<organism evidence="7 8">
    <name type="scientific">Microbacterium gilvum</name>
    <dbReference type="NCBI Taxonomy" id="1336204"/>
    <lineage>
        <taxon>Bacteria</taxon>
        <taxon>Bacillati</taxon>
        <taxon>Actinomycetota</taxon>
        <taxon>Actinomycetes</taxon>
        <taxon>Micrococcales</taxon>
        <taxon>Microbacteriaceae</taxon>
        <taxon>Microbacterium</taxon>
    </lineage>
</organism>
<evidence type="ECO:0000259" key="5">
    <source>
        <dbReference type="Pfam" id="PF00389"/>
    </source>
</evidence>
<keyword evidence="2 4" id="KW-0560">Oxidoreductase</keyword>
<dbReference type="EMBL" id="BAABKO010000005">
    <property type="protein sequence ID" value="GAA4781310.1"/>
    <property type="molecule type" value="Genomic_DNA"/>
</dbReference>
<dbReference type="InterPro" id="IPR036291">
    <property type="entry name" value="NAD(P)-bd_dom_sf"/>
</dbReference>
<dbReference type="CDD" id="cd12167">
    <property type="entry name" value="2-Hacid_dh_8"/>
    <property type="match status" value="1"/>
</dbReference>
<keyword evidence="8" id="KW-1185">Reference proteome</keyword>
<gene>
    <name evidence="7" type="ORF">GCM10023351_28000</name>
</gene>
<comment type="similarity">
    <text evidence="1 4">Belongs to the D-isomer specific 2-hydroxyacid dehydrogenase family.</text>
</comment>
<dbReference type="PANTHER" id="PTHR42789:SF1">
    <property type="entry name" value="D-ISOMER SPECIFIC 2-HYDROXYACID DEHYDROGENASE FAMILY PROTEIN (AFU_ORTHOLOGUE AFUA_6G10090)"/>
    <property type="match status" value="1"/>
</dbReference>
<evidence type="ECO:0000313" key="7">
    <source>
        <dbReference type="EMBL" id="GAA4781310.1"/>
    </source>
</evidence>
<protein>
    <submittedName>
        <fullName evidence="7">Hydroxyacid dehydrogenase</fullName>
    </submittedName>
</protein>
<keyword evidence="3" id="KW-0520">NAD</keyword>
<dbReference type="SUPFAM" id="SSF51735">
    <property type="entry name" value="NAD(P)-binding Rossmann-fold domains"/>
    <property type="match status" value="1"/>
</dbReference>
<dbReference type="InterPro" id="IPR050857">
    <property type="entry name" value="D-2-hydroxyacid_DH"/>
</dbReference>
<dbReference type="RefSeq" id="WP_345440333.1">
    <property type="nucleotide sequence ID" value="NZ_BAABKO010000005.1"/>
</dbReference>
<dbReference type="Pfam" id="PF00389">
    <property type="entry name" value="2-Hacid_dh"/>
    <property type="match status" value="1"/>
</dbReference>
<proteinExistence type="inferred from homology"/>
<sequence length="338" mass="35638">MTGPLNVALAMGADVAEKVFPSDRLARIAEASELRLLSPTPLGTFEGAYADAVLSEVDVLITGWGSPLIDAGVLDRAPRLRLIAHAGGSVKGHVGIAAWERGVAVCSANDANARPVAEFAVAMILLAGKQAFPLARIAARSADHVVSDDLYPDMGNHGKRVGIVGASRIGRRTMALLRPYDLDLVVYDPFLSDADAATLGATAVDLDELLRTSDVVSLHAPALPETRHLLDRAGIALLQNGAVVVNTARGALVDHDALTERVVRGEITAILDVTEPDELALDHPLRTADHAFLTPHIAGSMGRELARLADSAIDDARRMARGEPLASPVRLEELATQA</sequence>
<dbReference type="SUPFAM" id="SSF52283">
    <property type="entry name" value="Formate/glycerate dehydrogenase catalytic domain-like"/>
    <property type="match status" value="1"/>
</dbReference>
<evidence type="ECO:0000259" key="6">
    <source>
        <dbReference type="Pfam" id="PF02826"/>
    </source>
</evidence>
<feature type="domain" description="D-isomer specific 2-hydroxyacid dehydrogenase catalytic" evidence="5">
    <location>
        <begin position="54"/>
        <end position="329"/>
    </location>
</feature>
<dbReference type="PROSITE" id="PS00670">
    <property type="entry name" value="D_2_HYDROXYACID_DH_2"/>
    <property type="match status" value="1"/>
</dbReference>
<dbReference type="InterPro" id="IPR006139">
    <property type="entry name" value="D-isomer_2_OHA_DH_cat_dom"/>
</dbReference>
<feature type="domain" description="D-isomer specific 2-hydroxyacid dehydrogenase NAD-binding" evidence="6">
    <location>
        <begin position="146"/>
        <end position="298"/>
    </location>
</feature>
<evidence type="ECO:0000256" key="2">
    <source>
        <dbReference type="ARBA" id="ARBA00023002"/>
    </source>
</evidence>
<reference evidence="8" key="1">
    <citation type="journal article" date="2019" name="Int. J. Syst. Evol. Microbiol.">
        <title>The Global Catalogue of Microorganisms (GCM) 10K type strain sequencing project: providing services to taxonomists for standard genome sequencing and annotation.</title>
        <authorList>
            <consortium name="The Broad Institute Genomics Platform"/>
            <consortium name="The Broad Institute Genome Sequencing Center for Infectious Disease"/>
            <person name="Wu L."/>
            <person name="Ma J."/>
        </authorList>
    </citation>
    <scope>NUCLEOTIDE SEQUENCE [LARGE SCALE GENOMIC DNA]</scope>
    <source>
        <strain evidence="8">JCM 18537</strain>
    </source>
</reference>
<evidence type="ECO:0000256" key="4">
    <source>
        <dbReference type="RuleBase" id="RU003719"/>
    </source>
</evidence>
<accession>A0ABP9AHW1</accession>
<evidence type="ECO:0000256" key="1">
    <source>
        <dbReference type="ARBA" id="ARBA00005854"/>
    </source>
</evidence>
<dbReference type="PROSITE" id="PS00671">
    <property type="entry name" value="D_2_HYDROXYACID_DH_3"/>
    <property type="match status" value="1"/>
</dbReference>
<evidence type="ECO:0000313" key="8">
    <source>
        <dbReference type="Proteomes" id="UP001501645"/>
    </source>
</evidence>
<dbReference type="Pfam" id="PF02826">
    <property type="entry name" value="2-Hacid_dh_C"/>
    <property type="match status" value="1"/>
</dbReference>
<dbReference type="PANTHER" id="PTHR42789">
    <property type="entry name" value="D-ISOMER SPECIFIC 2-HYDROXYACID DEHYDROGENASE FAMILY PROTEIN (AFU_ORTHOLOGUE AFUA_6G10090)"/>
    <property type="match status" value="1"/>
</dbReference>
<dbReference type="Proteomes" id="UP001501645">
    <property type="component" value="Unassembled WGS sequence"/>
</dbReference>
<dbReference type="InterPro" id="IPR006140">
    <property type="entry name" value="D-isomer_DH_NAD-bd"/>
</dbReference>
<dbReference type="Gene3D" id="3.40.50.720">
    <property type="entry name" value="NAD(P)-binding Rossmann-like Domain"/>
    <property type="match status" value="2"/>
</dbReference>
<evidence type="ECO:0000256" key="3">
    <source>
        <dbReference type="ARBA" id="ARBA00023027"/>
    </source>
</evidence>